<dbReference type="GO" id="GO:0032259">
    <property type="term" value="P:methylation"/>
    <property type="evidence" value="ECO:0007669"/>
    <property type="project" value="UniProtKB-KW"/>
</dbReference>
<dbReference type="InterPro" id="IPR029063">
    <property type="entry name" value="SAM-dependent_MTases_sf"/>
</dbReference>
<dbReference type="InterPro" id="IPR052190">
    <property type="entry name" value="Euk-Arch_PrmC-MTase"/>
</dbReference>
<evidence type="ECO:0000259" key="5">
    <source>
        <dbReference type="Pfam" id="PF05175"/>
    </source>
</evidence>
<reference evidence="6 7" key="1">
    <citation type="submission" date="2019-04" db="EMBL/GenBank/DDBJ databases">
        <title>Flavobacterium sp. strain DS2-A Genome sequencing and assembly.</title>
        <authorList>
            <person name="Kim I."/>
        </authorList>
    </citation>
    <scope>NUCLEOTIDE SEQUENCE [LARGE SCALE GENOMIC DNA]</scope>
    <source>
        <strain evidence="6 7">DS2-A</strain>
    </source>
</reference>
<dbReference type="PROSITE" id="PS00092">
    <property type="entry name" value="N6_MTASE"/>
    <property type="match status" value="1"/>
</dbReference>
<dbReference type="OrthoDB" id="267914at2"/>
<evidence type="ECO:0000313" key="7">
    <source>
        <dbReference type="Proteomes" id="UP000297407"/>
    </source>
</evidence>
<keyword evidence="2 6" id="KW-0489">Methyltransferase</keyword>
<evidence type="ECO:0000256" key="4">
    <source>
        <dbReference type="ARBA" id="ARBA00022691"/>
    </source>
</evidence>
<evidence type="ECO:0000256" key="1">
    <source>
        <dbReference type="ARBA" id="ARBA00006149"/>
    </source>
</evidence>
<comment type="caution">
    <text evidence="6">The sequence shown here is derived from an EMBL/GenBank/DDBJ whole genome shotgun (WGS) entry which is preliminary data.</text>
</comment>
<dbReference type="InterPro" id="IPR002052">
    <property type="entry name" value="DNA_methylase_N6_adenine_CS"/>
</dbReference>
<dbReference type="AlphaFoldDB" id="A0A4Z0L827"/>
<name>A0A4Z0L827_9FLAO</name>
<dbReference type="GO" id="GO:0008276">
    <property type="term" value="F:protein methyltransferase activity"/>
    <property type="evidence" value="ECO:0007669"/>
    <property type="project" value="TreeGrafter"/>
</dbReference>
<evidence type="ECO:0000256" key="3">
    <source>
        <dbReference type="ARBA" id="ARBA00022679"/>
    </source>
</evidence>
<dbReference type="CDD" id="cd02440">
    <property type="entry name" value="AdoMet_MTases"/>
    <property type="match status" value="1"/>
</dbReference>
<dbReference type="PANTHER" id="PTHR45875:SF1">
    <property type="entry name" value="METHYLTRANSFERASE N6AMT1"/>
    <property type="match status" value="1"/>
</dbReference>
<keyword evidence="4" id="KW-0949">S-adenosyl-L-methionine</keyword>
<dbReference type="PANTHER" id="PTHR45875">
    <property type="entry name" value="METHYLTRANSFERASE N6AMT1"/>
    <property type="match status" value="1"/>
</dbReference>
<dbReference type="EMBL" id="SRLH01000006">
    <property type="protein sequence ID" value="TGD57290.1"/>
    <property type="molecule type" value="Genomic_DNA"/>
</dbReference>
<feature type="domain" description="Methyltransferase small" evidence="5">
    <location>
        <begin position="45"/>
        <end position="138"/>
    </location>
</feature>
<gene>
    <name evidence="6" type="ORF">E4635_11745</name>
</gene>
<dbReference type="GO" id="GO:0003676">
    <property type="term" value="F:nucleic acid binding"/>
    <property type="evidence" value="ECO:0007669"/>
    <property type="project" value="InterPro"/>
</dbReference>
<protein>
    <submittedName>
        <fullName evidence="6">Methyltransferase domain-containing protein</fullName>
    </submittedName>
</protein>
<dbReference type="Proteomes" id="UP000297407">
    <property type="component" value="Unassembled WGS sequence"/>
</dbReference>
<dbReference type="RefSeq" id="WP_135526895.1">
    <property type="nucleotide sequence ID" value="NZ_SRLH01000006.1"/>
</dbReference>
<keyword evidence="3 6" id="KW-0808">Transferase</keyword>
<dbReference type="GO" id="GO:0035657">
    <property type="term" value="C:eRF1 methyltransferase complex"/>
    <property type="evidence" value="ECO:0007669"/>
    <property type="project" value="TreeGrafter"/>
</dbReference>
<dbReference type="SUPFAM" id="SSF53335">
    <property type="entry name" value="S-adenosyl-L-methionine-dependent methyltransferases"/>
    <property type="match status" value="1"/>
</dbReference>
<sequence>MRKLVQKIISPFLKKTSTLYLSRPRKYKYKDLCVWVEPSVFPPFITISTKLLLEFLETLSLEKKTFLELGCGCGIISILAAKKGAKTTASDINMIALEALRKNAKDNETQIEILYSDLFDGLQHKSFDCIVINPPYYPKNPDSVAEKAWFCGEHFEYFEKLFAQLPDFTTQKNEVYMILSEDCKTDVIFAIAEKNGLAAKCILEKTVFKEINYIYKISKTRNFTNPTL</sequence>
<comment type="similarity">
    <text evidence="1">Belongs to the eukaryotic/archaeal PrmC-related family.</text>
</comment>
<dbReference type="Pfam" id="PF05175">
    <property type="entry name" value="MTS"/>
    <property type="match status" value="1"/>
</dbReference>
<keyword evidence="7" id="KW-1185">Reference proteome</keyword>
<dbReference type="Gene3D" id="3.40.50.150">
    <property type="entry name" value="Vaccinia Virus protein VP39"/>
    <property type="match status" value="1"/>
</dbReference>
<accession>A0A4Z0L827</accession>
<evidence type="ECO:0000313" key="6">
    <source>
        <dbReference type="EMBL" id="TGD57290.1"/>
    </source>
</evidence>
<organism evidence="6 7">
    <name type="scientific">Flavobacterium humi</name>
    <dbReference type="NCBI Taxonomy" id="2562683"/>
    <lineage>
        <taxon>Bacteria</taxon>
        <taxon>Pseudomonadati</taxon>
        <taxon>Bacteroidota</taxon>
        <taxon>Flavobacteriia</taxon>
        <taxon>Flavobacteriales</taxon>
        <taxon>Flavobacteriaceae</taxon>
        <taxon>Flavobacterium</taxon>
    </lineage>
</organism>
<dbReference type="InterPro" id="IPR007848">
    <property type="entry name" value="Small_mtfrase_dom"/>
</dbReference>
<evidence type="ECO:0000256" key="2">
    <source>
        <dbReference type="ARBA" id="ARBA00022603"/>
    </source>
</evidence>
<dbReference type="GO" id="GO:0008170">
    <property type="term" value="F:N-methyltransferase activity"/>
    <property type="evidence" value="ECO:0007669"/>
    <property type="project" value="UniProtKB-ARBA"/>
</dbReference>
<dbReference type="GO" id="GO:0008757">
    <property type="term" value="F:S-adenosylmethionine-dependent methyltransferase activity"/>
    <property type="evidence" value="ECO:0007669"/>
    <property type="project" value="TreeGrafter"/>
</dbReference>
<proteinExistence type="inferred from homology"/>